<gene>
    <name evidence="1" type="ORF">SAMN06269173_11531</name>
</gene>
<protein>
    <recommendedName>
        <fullName evidence="3">MetA-pathway of phenol degradation</fullName>
    </recommendedName>
</protein>
<proteinExistence type="predicted"/>
<dbReference type="Proteomes" id="UP000198310">
    <property type="component" value="Unassembled WGS sequence"/>
</dbReference>
<evidence type="ECO:0008006" key="3">
    <source>
        <dbReference type="Google" id="ProtNLM"/>
    </source>
</evidence>
<name>A0A239AT84_9BACT</name>
<reference evidence="2" key="1">
    <citation type="submission" date="2017-06" db="EMBL/GenBank/DDBJ databases">
        <authorList>
            <person name="Varghese N."/>
            <person name="Submissions S."/>
        </authorList>
    </citation>
    <scope>NUCLEOTIDE SEQUENCE [LARGE SCALE GENOMIC DNA]</scope>
    <source>
        <strain evidence="2">DSM 28041</strain>
    </source>
</reference>
<sequence length="228" mass="24426">MVPSTPGAPATGSPVNPWLVAGVQTGYSLNGGEFADNFQAAGRTLVEVLGKSSDKGGVFVMANLSRLKNQADADEATKLKEIQQSNQGINIGVFPHKIFNKDGSADMVFWSVYAPITYKLNSFKQTGTAESVYLNQFRLGAGFEICFLPGQSAKLPTTFSLEPNIGFFNENDYNKIFGKEKSSLLSLEATLIIPAGVGKGFMFSYSNSTENSSQFTAGLIFTGAVSEK</sequence>
<dbReference type="EMBL" id="FZNS01000015">
    <property type="protein sequence ID" value="SNR98837.1"/>
    <property type="molecule type" value="Genomic_DNA"/>
</dbReference>
<accession>A0A239AT84</accession>
<dbReference type="AlphaFoldDB" id="A0A239AT84"/>
<organism evidence="1 2">
    <name type="scientific">Hymenobacter mucosus</name>
    <dbReference type="NCBI Taxonomy" id="1411120"/>
    <lineage>
        <taxon>Bacteria</taxon>
        <taxon>Pseudomonadati</taxon>
        <taxon>Bacteroidota</taxon>
        <taxon>Cytophagia</taxon>
        <taxon>Cytophagales</taxon>
        <taxon>Hymenobacteraceae</taxon>
        <taxon>Hymenobacter</taxon>
    </lineage>
</organism>
<keyword evidence="2" id="KW-1185">Reference proteome</keyword>
<evidence type="ECO:0000313" key="1">
    <source>
        <dbReference type="EMBL" id="SNR98837.1"/>
    </source>
</evidence>
<evidence type="ECO:0000313" key="2">
    <source>
        <dbReference type="Proteomes" id="UP000198310"/>
    </source>
</evidence>